<accession>A0A6A5WYN9</accession>
<organism evidence="2 3">
    <name type="scientific">Amniculicola lignicola CBS 123094</name>
    <dbReference type="NCBI Taxonomy" id="1392246"/>
    <lineage>
        <taxon>Eukaryota</taxon>
        <taxon>Fungi</taxon>
        <taxon>Dikarya</taxon>
        <taxon>Ascomycota</taxon>
        <taxon>Pezizomycotina</taxon>
        <taxon>Dothideomycetes</taxon>
        <taxon>Pleosporomycetidae</taxon>
        <taxon>Pleosporales</taxon>
        <taxon>Amniculicolaceae</taxon>
        <taxon>Amniculicola</taxon>
    </lineage>
</organism>
<dbReference type="AlphaFoldDB" id="A0A6A5WYN9"/>
<feature type="chain" id="PRO_5025685767" evidence="1">
    <location>
        <begin position="29"/>
        <end position="171"/>
    </location>
</feature>
<proteinExistence type="predicted"/>
<feature type="signal peptide" evidence="1">
    <location>
        <begin position="1"/>
        <end position="28"/>
    </location>
</feature>
<keyword evidence="3" id="KW-1185">Reference proteome</keyword>
<protein>
    <submittedName>
        <fullName evidence="2">Uncharacterized protein</fullName>
    </submittedName>
</protein>
<dbReference type="OrthoDB" id="5406216at2759"/>
<name>A0A6A5WYN9_9PLEO</name>
<keyword evidence="1" id="KW-0732">Signal</keyword>
<reference evidence="2" key="1">
    <citation type="journal article" date="2020" name="Stud. Mycol.">
        <title>101 Dothideomycetes genomes: a test case for predicting lifestyles and emergence of pathogens.</title>
        <authorList>
            <person name="Haridas S."/>
            <person name="Albert R."/>
            <person name="Binder M."/>
            <person name="Bloem J."/>
            <person name="Labutti K."/>
            <person name="Salamov A."/>
            <person name="Andreopoulos B."/>
            <person name="Baker S."/>
            <person name="Barry K."/>
            <person name="Bills G."/>
            <person name="Bluhm B."/>
            <person name="Cannon C."/>
            <person name="Castanera R."/>
            <person name="Culley D."/>
            <person name="Daum C."/>
            <person name="Ezra D."/>
            <person name="Gonzalez J."/>
            <person name="Henrissat B."/>
            <person name="Kuo A."/>
            <person name="Liang C."/>
            <person name="Lipzen A."/>
            <person name="Lutzoni F."/>
            <person name="Magnuson J."/>
            <person name="Mondo S."/>
            <person name="Nolan M."/>
            <person name="Ohm R."/>
            <person name="Pangilinan J."/>
            <person name="Park H.-J."/>
            <person name="Ramirez L."/>
            <person name="Alfaro M."/>
            <person name="Sun H."/>
            <person name="Tritt A."/>
            <person name="Yoshinaga Y."/>
            <person name="Zwiers L.-H."/>
            <person name="Turgeon B."/>
            <person name="Goodwin S."/>
            <person name="Spatafora J."/>
            <person name="Crous P."/>
            <person name="Grigoriev I."/>
        </authorList>
    </citation>
    <scope>NUCLEOTIDE SEQUENCE</scope>
    <source>
        <strain evidence="2">CBS 123094</strain>
    </source>
</reference>
<dbReference type="Proteomes" id="UP000799779">
    <property type="component" value="Unassembled WGS sequence"/>
</dbReference>
<gene>
    <name evidence="2" type="ORF">P154DRAFT_50751</name>
</gene>
<evidence type="ECO:0000256" key="1">
    <source>
        <dbReference type="SAM" id="SignalP"/>
    </source>
</evidence>
<sequence>MKSTTFCAFLLPALAAGRIILLPRPASTLSILVPTPTASNTASGIPIPTSVPLAENLDLRQLGHGAPVTSPLIPAAPLDSGVGGISVTVQWVETHIGSSTTWVPVTVTFKFAAVPSQGPLPGKGVIGMGSLTGEAGAVRTIAVGGAEGYGAGRAWKGAVAVAGFVGMGMMA</sequence>
<evidence type="ECO:0000313" key="3">
    <source>
        <dbReference type="Proteomes" id="UP000799779"/>
    </source>
</evidence>
<dbReference type="EMBL" id="ML977568">
    <property type="protein sequence ID" value="KAF2004195.1"/>
    <property type="molecule type" value="Genomic_DNA"/>
</dbReference>
<evidence type="ECO:0000313" key="2">
    <source>
        <dbReference type="EMBL" id="KAF2004195.1"/>
    </source>
</evidence>